<gene>
    <name evidence="1" type="ORF">GGR14_002608</name>
</gene>
<proteinExistence type="predicted"/>
<sequence>MGKLYLKNVLLLVYSKPWDIKSHNLHFKIFTIMFK</sequence>
<evidence type="ECO:0000313" key="1">
    <source>
        <dbReference type="EMBL" id="MBB4026807.1"/>
    </source>
</evidence>
<protein>
    <submittedName>
        <fullName evidence="1">Uncharacterized protein</fullName>
    </submittedName>
</protein>
<dbReference type="AlphaFoldDB" id="A0A7W6MZ61"/>
<name>A0A7W6MZ61_9BACT</name>
<reference evidence="1 2" key="1">
    <citation type="submission" date="2020-08" db="EMBL/GenBank/DDBJ databases">
        <title>Genomic Encyclopedia of Type Strains, Phase IV (KMG-IV): sequencing the most valuable type-strain genomes for metagenomic binning, comparative biology and taxonomic classification.</title>
        <authorList>
            <person name="Goeker M."/>
        </authorList>
    </citation>
    <scope>NUCLEOTIDE SEQUENCE [LARGE SCALE GENOMIC DNA]</scope>
    <source>
        <strain evidence="1 2">DSM 105721</strain>
    </source>
</reference>
<accession>A0A7W6MZ61</accession>
<evidence type="ECO:0000313" key="2">
    <source>
        <dbReference type="Proteomes" id="UP000546007"/>
    </source>
</evidence>
<dbReference type="EMBL" id="JACIES010000006">
    <property type="protein sequence ID" value="MBB4026807.1"/>
    <property type="molecule type" value="Genomic_DNA"/>
</dbReference>
<organism evidence="1 2">
    <name type="scientific">Butyricimonas faecihominis</name>
    <dbReference type="NCBI Taxonomy" id="1472416"/>
    <lineage>
        <taxon>Bacteria</taxon>
        <taxon>Pseudomonadati</taxon>
        <taxon>Bacteroidota</taxon>
        <taxon>Bacteroidia</taxon>
        <taxon>Bacteroidales</taxon>
        <taxon>Odoribacteraceae</taxon>
        <taxon>Butyricimonas</taxon>
    </lineage>
</organism>
<comment type="caution">
    <text evidence="1">The sequence shown here is derived from an EMBL/GenBank/DDBJ whole genome shotgun (WGS) entry which is preliminary data.</text>
</comment>
<dbReference type="Proteomes" id="UP000546007">
    <property type="component" value="Unassembled WGS sequence"/>
</dbReference>
<keyword evidence="2" id="KW-1185">Reference proteome</keyword>